<evidence type="ECO:0000259" key="1">
    <source>
        <dbReference type="PROSITE" id="PS50263"/>
    </source>
</evidence>
<accession>A0A1F7WJB9</accession>
<dbReference type="Pfam" id="PF00795">
    <property type="entry name" value="CN_hydrolase"/>
    <property type="match status" value="1"/>
</dbReference>
<name>A0A1F7WJB9_9BACT</name>
<dbReference type="PROSITE" id="PS50263">
    <property type="entry name" value="CN_HYDROLASE"/>
    <property type="match status" value="1"/>
</dbReference>
<dbReference type="InterPro" id="IPR036526">
    <property type="entry name" value="C-N_Hydrolase_sf"/>
</dbReference>
<gene>
    <name evidence="2" type="ORF">A2008_09065</name>
</gene>
<dbReference type="STRING" id="1817813.A2008_09065"/>
<comment type="caution">
    <text evidence="2">The sequence shown here is derived from an EMBL/GenBank/DDBJ whole genome shotgun (WGS) entry which is preliminary data.</text>
</comment>
<proteinExistence type="predicted"/>
<evidence type="ECO:0000313" key="2">
    <source>
        <dbReference type="EMBL" id="OGM02238.1"/>
    </source>
</evidence>
<reference evidence="2 3" key="1">
    <citation type="journal article" date="2016" name="Nat. Commun.">
        <title>Thousands of microbial genomes shed light on interconnected biogeochemical processes in an aquifer system.</title>
        <authorList>
            <person name="Anantharaman K."/>
            <person name="Brown C.T."/>
            <person name="Hug L.A."/>
            <person name="Sharon I."/>
            <person name="Castelle C.J."/>
            <person name="Probst A.J."/>
            <person name="Thomas B.C."/>
            <person name="Singh A."/>
            <person name="Wilkins M.J."/>
            <person name="Karaoz U."/>
            <person name="Brodie E.L."/>
            <person name="Williams K.H."/>
            <person name="Hubbard S.S."/>
            <person name="Banfield J.F."/>
        </authorList>
    </citation>
    <scope>NUCLEOTIDE SEQUENCE [LARGE SCALE GENOMIC DNA]</scope>
</reference>
<dbReference type="Proteomes" id="UP000178735">
    <property type="component" value="Unassembled WGS sequence"/>
</dbReference>
<dbReference type="AlphaFoldDB" id="A0A1F7WJB9"/>
<dbReference type="InterPro" id="IPR003010">
    <property type="entry name" value="C-N_Hydrolase"/>
</dbReference>
<dbReference type="Gene3D" id="3.60.110.10">
    <property type="entry name" value="Carbon-nitrogen hydrolase"/>
    <property type="match status" value="1"/>
</dbReference>
<sequence length="276" mass="31042">MKIKAAVVQFRTRISEPELNFEKGYSMLEKALAEDAKLVVMPEMWVVGLYPDVLKSPYILKTAEIIDEISKLAQKNGAAIVAGSHPHIDYYDSTADKRIYNRVYVVNSSGSVCGTYNKIQLFTKNNEHAYSKPGFKVFNIQLENFILAPFVCFDLRFPELFRIAAFNGAEIMSVSSQFPKSRINHWRALLVARAIENQCFVAASNSCGNDDLVDLGGHSMIVAPSGDILAECGEDEETVYSEIDLDSLRDYRARFDFIGEAVLKNDLKQYINKNLI</sequence>
<dbReference type="EMBL" id="MGFH01000213">
    <property type="protein sequence ID" value="OGM02238.1"/>
    <property type="molecule type" value="Genomic_DNA"/>
</dbReference>
<evidence type="ECO:0000313" key="3">
    <source>
        <dbReference type="Proteomes" id="UP000178735"/>
    </source>
</evidence>
<dbReference type="PANTHER" id="PTHR23088:SF27">
    <property type="entry name" value="DEAMINATED GLUTATHIONE AMIDASE"/>
    <property type="match status" value="1"/>
</dbReference>
<dbReference type="PANTHER" id="PTHR23088">
    <property type="entry name" value="NITRILASE-RELATED"/>
    <property type="match status" value="1"/>
</dbReference>
<feature type="domain" description="CN hydrolase" evidence="1">
    <location>
        <begin position="3"/>
        <end position="245"/>
    </location>
</feature>
<organism evidence="2 3">
    <name type="scientific">Candidatus Wallbacteria bacterium GWC2_49_35</name>
    <dbReference type="NCBI Taxonomy" id="1817813"/>
    <lineage>
        <taxon>Bacteria</taxon>
        <taxon>Candidatus Walliibacteriota</taxon>
    </lineage>
</organism>
<protein>
    <recommendedName>
        <fullName evidence="1">CN hydrolase domain-containing protein</fullName>
    </recommendedName>
</protein>
<dbReference type="SUPFAM" id="SSF56317">
    <property type="entry name" value="Carbon-nitrogen hydrolase"/>
    <property type="match status" value="1"/>
</dbReference>